<proteinExistence type="inferred from homology"/>
<reference evidence="8" key="2">
    <citation type="submission" date="2021-04" db="EMBL/GenBank/DDBJ databases">
        <authorList>
            <person name="Gilroy R."/>
        </authorList>
    </citation>
    <scope>NUCLEOTIDE SEQUENCE</scope>
    <source>
        <strain evidence="8">ChiBcec15-1070</strain>
    </source>
</reference>
<dbReference type="Gene3D" id="2.60.40.2100">
    <property type="match status" value="1"/>
</dbReference>
<keyword evidence="4" id="KW-0472">Membrane</keyword>
<keyword evidence="5" id="KW-0564">Palmitate</keyword>
<comment type="similarity">
    <text evidence="2">Belongs to the bacteroidetes fimbrillin superfamily. FimB/Mfa2 family.</text>
</comment>
<dbReference type="Proteomes" id="UP000823926">
    <property type="component" value="Unassembled WGS sequence"/>
</dbReference>
<accession>A0A9D1QDR5</accession>
<dbReference type="EMBL" id="DXHL01000012">
    <property type="protein sequence ID" value="HIW10302.1"/>
    <property type="molecule type" value="Genomic_DNA"/>
</dbReference>
<evidence type="ECO:0000313" key="8">
    <source>
        <dbReference type="EMBL" id="HIW10302.1"/>
    </source>
</evidence>
<evidence type="ECO:0000256" key="7">
    <source>
        <dbReference type="ARBA" id="ARBA00023288"/>
    </source>
</evidence>
<reference evidence="8" key="1">
    <citation type="journal article" date="2021" name="PeerJ">
        <title>Extensive microbial diversity within the chicken gut microbiome revealed by metagenomics and culture.</title>
        <authorList>
            <person name="Gilroy R."/>
            <person name="Ravi A."/>
            <person name="Getino M."/>
            <person name="Pursley I."/>
            <person name="Horton D.L."/>
            <person name="Alikhan N.F."/>
            <person name="Baker D."/>
            <person name="Gharbi K."/>
            <person name="Hall N."/>
            <person name="Watson M."/>
            <person name="Adriaenssens E.M."/>
            <person name="Foster-Nyarko E."/>
            <person name="Jarju S."/>
            <person name="Secka A."/>
            <person name="Antonio M."/>
            <person name="Oren A."/>
            <person name="Chaudhuri R.R."/>
            <person name="La Ragione R."/>
            <person name="Hildebrand F."/>
            <person name="Pallen M.J."/>
        </authorList>
    </citation>
    <scope>NUCLEOTIDE SEQUENCE</scope>
    <source>
        <strain evidence="8">ChiBcec15-1070</strain>
    </source>
</reference>
<evidence type="ECO:0000313" key="9">
    <source>
        <dbReference type="Proteomes" id="UP000823926"/>
    </source>
</evidence>
<dbReference type="Gene3D" id="2.60.40.2090">
    <property type="match status" value="1"/>
</dbReference>
<sequence length="312" mass="34904">MITARNILNGLLLLTAGAILLVGCVRDDRSDCRYPLPLRFTYTYNVEQTDLFDAEVTQLDLFLYDAASGRLVAQLSPDVDMLSPDNGLEWMVPPGEYDIVAWGGVVQRYRFSSMQSFEQALMSIRREQDGETVSQQQEHLFHAVCRDVRVTGNLLPEVVMDLHKNSNDVRIEITGLTETQREQVACSIRSANGDYAFDNTIRTQQPVTYLPEAGYTNGVASYDHTVLGLWPEDDSWLKVELLSTPVKSDGTAQTLFDGSLSELLLQKPGTNLDLEDEFTIRLEVKPSSSDSSVRVELYVNDWHVVDMNGGLG</sequence>
<evidence type="ECO:0000256" key="2">
    <source>
        <dbReference type="ARBA" id="ARBA00007248"/>
    </source>
</evidence>
<name>A0A9D1QDR5_9BACT</name>
<keyword evidence="6" id="KW-0998">Cell outer membrane</keyword>
<dbReference type="AlphaFoldDB" id="A0A9D1QDR5"/>
<dbReference type="InterPro" id="IPR014941">
    <property type="entry name" value="FimB/Mfa2/Mfa3"/>
</dbReference>
<evidence type="ECO:0000256" key="4">
    <source>
        <dbReference type="ARBA" id="ARBA00023136"/>
    </source>
</evidence>
<evidence type="ECO:0000256" key="3">
    <source>
        <dbReference type="ARBA" id="ARBA00022729"/>
    </source>
</evidence>
<protein>
    <submittedName>
        <fullName evidence="8">FimB/Mfa2 family fimbrial subunit</fullName>
    </submittedName>
</protein>
<organism evidence="8 9">
    <name type="scientific">Candidatus Rikenella faecigallinarum</name>
    <dbReference type="NCBI Taxonomy" id="2838745"/>
    <lineage>
        <taxon>Bacteria</taxon>
        <taxon>Pseudomonadati</taxon>
        <taxon>Bacteroidota</taxon>
        <taxon>Bacteroidia</taxon>
        <taxon>Bacteroidales</taxon>
        <taxon>Rikenellaceae</taxon>
        <taxon>Rikenella</taxon>
    </lineage>
</organism>
<comment type="subcellular location">
    <subcellularLocation>
        <location evidence="1">Cell outer membrane</location>
    </subcellularLocation>
</comment>
<evidence type="ECO:0000256" key="6">
    <source>
        <dbReference type="ARBA" id="ARBA00023237"/>
    </source>
</evidence>
<gene>
    <name evidence="8" type="ORF">H9888_02260</name>
</gene>
<keyword evidence="3" id="KW-0732">Signal</keyword>
<dbReference type="Pfam" id="PF08842">
    <property type="entry name" value="Mfa2"/>
    <property type="match status" value="1"/>
</dbReference>
<dbReference type="PROSITE" id="PS51257">
    <property type="entry name" value="PROKAR_LIPOPROTEIN"/>
    <property type="match status" value="1"/>
</dbReference>
<comment type="caution">
    <text evidence="8">The sequence shown here is derived from an EMBL/GenBank/DDBJ whole genome shotgun (WGS) entry which is preliminary data.</text>
</comment>
<keyword evidence="7" id="KW-0449">Lipoprotein</keyword>
<evidence type="ECO:0000256" key="5">
    <source>
        <dbReference type="ARBA" id="ARBA00023139"/>
    </source>
</evidence>
<dbReference type="GO" id="GO:0009279">
    <property type="term" value="C:cell outer membrane"/>
    <property type="evidence" value="ECO:0007669"/>
    <property type="project" value="UniProtKB-SubCell"/>
</dbReference>
<evidence type="ECO:0000256" key="1">
    <source>
        <dbReference type="ARBA" id="ARBA00004442"/>
    </source>
</evidence>